<dbReference type="STRING" id="1802485.A2V97_02950"/>
<dbReference type="AlphaFoldDB" id="A0A1F7XN69"/>
<evidence type="ECO:0000313" key="1">
    <source>
        <dbReference type="EMBL" id="OGM15715.1"/>
    </source>
</evidence>
<name>A0A1F7XN69_9BACT</name>
<comment type="caution">
    <text evidence="1">The sequence shown here is derived from an EMBL/GenBank/DDBJ whole genome shotgun (WGS) entry which is preliminary data.</text>
</comment>
<gene>
    <name evidence="1" type="ORF">A2V97_02950</name>
</gene>
<dbReference type="EMBL" id="MGFX01000001">
    <property type="protein sequence ID" value="OGM15715.1"/>
    <property type="molecule type" value="Genomic_DNA"/>
</dbReference>
<protein>
    <submittedName>
        <fullName evidence="1">Uncharacterized protein</fullName>
    </submittedName>
</protein>
<sequence length="196" mass="22138">MLNESEKVSGSIGKKFSSEAQRTLEQRGFLIYKFHKRTIGEMAKEIPLRLMFQTTEDFFRLASSETEAAIDPNQVYLPGSCNQDLDTQIKRVSDLRIWLRNRLGRSDLPVSLTVGTLPDYIELVLEHQKHTGESLFKPWVNTSTAQGEFIYIVGAFLPKMGLFISRNLEGGRFPAVCLAPYIVPYIPPGVANLSRN</sequence>
<reference evidence="1 2" key="1">
    <citation type="journal article" date="2016" name="Nat. Commun.">
        <title>Thousands of microbial genomes shed light on interconnected biogeochemical processes in an aquifer system.</title>
        <authorList>
            <person name="Anantharaman K."/>
            <person name="Brown C.T."/>
            <person name="Hug L.A."/>
            <person name="Sharon I."/>
            <person name="Castelle C.J."/>
            <person name="Probst A.J."/>
            <person name="Thomas B.C."/>
            <person name="Singh A."/>
            <person name="Wilkins M.J."/>
            <person name="Karaoz U."/>
            <person name="Brodie E.L."/>
            <person name="Williams K.H."/>
            <person name="Hubbard S.S."/>
            <person name="Banfield J.F."/>
        </authorList>
    </citation>
    <scope>NUCLEOTIDE SEQUENCE [LARGE SCALE GENOMIC DNA]</scope>
</reference>
<organism evidence="1 2">
    <name type="scientific">Candidatus Woesebacteria bacterium RBG_16_42_24</name>
    <dbReference type="NCBI Taxonomy" id="1802485"/>
    <lineage>
        <taxon>Bacteria</taxon>
        <taxon>Candidatus Woeseibacteriota</taxon>
    </lineage>
</organism>
<accession>A0A1F7XN69</accession>
<dbReference type="Proteomes" id="UP000177382">
    <property type="component" value="Unassembled WGS sequence"/>
</dbReference>
<proteinExistence type="predicted"/>
<evidence type="ECO:0000313" key="2">
    <source>
        <dbReference type="Proteomes" id="UP000177382"/>
    </source>
</evidence>